<reference evidence="2" key="1">
    <citation type="submission" date="2022-10" db="EMBL/GenBank/DDBJ databases">
        <title>Determination and structural analysis of whole genome sequence of Sarocladium strictum F4-1.</title>
        <authorList>
            <person name="Hu L."/>
            <person name="Jiang Y."/>
        </authorList>
    </citation>
    <scope>NUCLEOTIDE SEQUENCE</scope>
    <source>
        <strain evidence="2">F4-1</strain>
    </source>
</reference>
<feature type="chain" id="PRO_5041213930" description="Secreted protein" evidence="1">
    <location>
        <begin position="17"/>
        <end position="119"/>
    </location>
</feature>
<keyword evidence="1" id="KW-0732">Signal</keyword>
<evidence type="ECO:0000313" key="3">
    <source>
        <dbReference type="Proteomes" id="UP001175261"/>
    </source>
</evidence>
<evidence type="ECO:0008006" key="4">
    <source>
        <dbReference type="Google" id="ProtNLM"/>
    </source>
</evidence>
<keyword evidence="3" id="KW-1185">Reference proteome</keyword>
<feature type="signal peptide" evidence="1">
    <location>
        <begin position="1"/>
        <end position="16"/>
    </location>
</feature>
<sequence length="119" mass="12625">MKAVLVTLLALPAALAAPAAAAVNSAREIVADHLACTCRNAAGQTRASGICQARIGALVPSGVSANQEWCYSAVEWSLPVKELFPAKTCSLNFPDFPIYECKTFRFDDGLPCDGYSRVC</sequence>
<organism evidence="2 3">
    <name type="scientific">Sarocladium strictum</name>
    <name type="common">Black bundle disease fungus</name>
    <name type="synonym">Acremonium strictum</name>
    <dbReference type="NCBI Taxonomy" id="5046"/>
    <lineage>
        <taxon>Eukaryota</taxon>
        <taxon>Fungi</taxon>
        <taxon>Dikarya</taxon>
        <taxon>Ascomycota</taxon>
        <taxon>Pezizomycotina</taxon>
        <taxon>Sordariomycetes</taxon>
        <taxon>Hypocreomycetidae</taxon>
        <taxon>Hypocreales</taxon>
        <taxon>Sarocladiaceae</taxon>
        <taxon>Sarocladium</taxon>
    </lineage>
</organism>
<gene>
    <name evidence="2" type="ORF">NLU13_6578</name>
</gene>
<dbReference type="AlphaFoldDB" id="A0AA39GIL0"/>
<comment type="caution">
    <text evidence="2">The sequence shown here is derived from an EMBL/GenBank/DDBJ whole genome shotgun (WGS) entry which is preliminary data.</text>
</comment>
<dbReference type="EMBL" id="JAPDFR010000005">
    <property type="protein sequence ID" value="KAK0386742.1"/>
    <property type="molecule type" value="Genomic_DNA"/>
</dbReference>
<dbReference type="Proteomes" id="UP001175261">
    <property type="component" value="Unassembled WGS sequence"/>
</dbReference>
<accession>A0AA39GIL0</accession>
<protein>
    <recommendedName>
        <fullName evidence="4">Secreted protein</fullName>
    </recommendedName>
</protein>
<evidence type="ECO:0000256" key="1">
    <source>
        <dbReference type="SAM" id="SignalP"/>
    </source>
</evidence>
<evidence type="ECO:0000313" key="2">
    <source>
        <dbReference type="EMBL" id="KAK0386742.1"/>
    </source>
</evidence>
<proteinExistence type="predicted"/>
<name>A0AA39GIL0_SARSR</name>